<dbReference type="AlphaFoldDB" id="A0A484H255"/>
<proteinExistence type="predicted"/>
<organism evidence="2 3">
    <name type="scientific">Sousa chinensis</name>
    <name type="common">Indo-pacific humpbacked dolphin</name>
    <name type="synonym">Steno chinensis</name>
    <dbReference type="NCBI Taxonomy" id="103600"/>
    <lineage>
        <taxon>Eukaryota</taxon>
        <taxon>Metazoa</taxon>
        <taxon>Chordata</taxon>
        <taxon>Craniata</taxon>
        <taxon>Vertebrata</taxon>
        <taxon>Euteleostomi</taxon>
        <taxon>Mammalia</taxon>
        <taxon>Eutheria</taxon>
        <taxon>Laurasiatheria</taxon>
        <taxon>Artiodactyla</taxon>
        <taxon>Whippomorpha</taxon>
        <taxon>Cetacea</taxon>
        <taxon>Odontoceti</taxon>
        <taxon>Delphinidae</taxon>
        <taxon>Sousa</taxon>
    </lineage>
</organism>
<accession>A0A484H255</accession>
<feature type="non-terminal residue" evidence="2">
    <location>
        <position position="61"/>
    </location>
</feature>
<comment type="caution">
    <text evidence="2">The sequence shown here is derived from an EMBL/GenBank/DDBJ whole genome shotgun (WGS) entry which is preliminary data.</text>
</comment>
<reference evidence="2 3" key="1">
    <citation type="journal article" date="2018" name="Genomics">
        <title>Molecular footprints of inshore aquatic adaptation in Indo-Pacific humpback dolphin (Sousa chinensis).</title>
        <authorList>
            <person name="Ming Y."/>
            <person name="Jian J."/>
            <person name="Yu F."/>
            <person name="Yu X."/>
            <person name="Wang J."/>
            <person name="Liu W."/>
        </authorList>
    </citation>
    <scope>NUCLEOTIDE SEQUENCE [LARGE SCALE GENOMIC DNA]</scope>
    <source>
        <strain evidence="2">MY-2018</strain>
        <tissue evidence="2">Skin</tissue>
    </source>
</reference>
<dbReference type="Proteomes" id="UP000295264">
    <property type="component" value="Unassembled WGS sequence"/>
</dbReference>
<gene>
    <name evidence="2" type="ORF">DBR06_SOUSAS12610030</name>
</gene>
<name>A0A484H255_SOUCH</name>
<dbReference type="GO" id="GO:0003676">
    <property type="term" value="F:nucleic acid binding"/>
    <property type="evidence" value="ECO:0007669"/>
    <property type="project" value="InterPro"/>
</dbReference>
<keyword evidence="3" id="KW-1185">Reference proteome</keyword>
<protein>
    <recommendedName>
        <fullName evidence="1">Integrase catalytic domain-containing protein</fullName>
    </recommendedName>
</protein>
<dbReference type="PROSITE" id="PS50994">
    <property type="entry name" value="INTEGRASE"/>
    <property type="match status" value="1"/>
</dbReference>
<sequence length="61" mass="6638">GWVEVFPARTEMAAKVAKVLLKEIMPRFGLPGSLQSDNGPAFVSQVTKRITSSLGIKQTLH</sequence>
<dbReference type="InterPro" id="IPR012337">
    <property type="entry name" value="RNaseH-like_sf"/>
</dbReference>
<evidence type="ECO:0000313" key="3">
    <source>
        <dbReference type="Proteomes" id="UP000295264"/>
    </source>
</evidence>
<dbReference type="Gene3D" id="3.30.420.10">
    <property type="entry name" value="Ribonuclease H-like superfamily/Ribonuclease H"/>
    <property type="match status" value="1"/>
</dbReference>
<evidence type="ECO:0000313" key="2">
    <source>
        <dbReference type="EMBL" id="TEA41983.1"/>
    </source>
</evidence>
<dbReference type="EMBL" id="QWLN02000783">
    <property type="protein sequence ID" value="TEA41983.1"/>
    <property type="molecule type" value="Genomic_DNA"/>
</dbReference>
<dbReference type="GO" id="GO:0015074">
    <property type="term" value="P:DNA integration"/>
    <property type="evidence" value="ECO:0007669"/>
    <property type="project" value="InterPro"/>
</dbReference>
<dbReference type="InterPro" id="IPR001584">
    <property type="entry name" value="Integrase_cat-core"/>
</dbReference>
<feature type="non-terminal residue" evidence="2">
    <location>
        <position position="1"/>
    </location>
</feature>
<dbReference type="SUPFAM" id="SSF53098">
    <property type="entry name" value="Ribonuclease H-like"/>
    <property type="match status" value="1"/>
</dbReference>
<feature type="domain" description="Integrase catalytic" evidence="1">
    <location>
        <begin position="1"/>
        <end position="61"/>
    </location>
</feature>
<evidence type="ECO:0000259" key="1">
    <source>
        <dbReference type="PROSITE" id="PS50994"/>
    </source>
</evidence>
<dbReference type="InterPro" id="IPR036397">
    <property type="entry name" value="RNaseH_sf"/>
</dbReference>
<dbReference type="Pfam" id="PF00665">
    <property type="entry name" value="rve"/>
    <property type="match status" value="1"/>
</dbReference>